<keyword evidence="4" id="KW-0560">Oxidoreductase</keyword>
<dbReference type="Gene3D" id="3.50.50.60">
    <property type="entry name" value="FAD/NAD(P)-binding domain"/>
    <property type="match status" value="1"/>
</dbReference>
<dbReference type="SUPFAM" id="SSF51905">
    <property type="entry name" value="FAD/NAD(P)-binding domain"/>
    <property type="match status" value="1"/>
</dbReference>
<dbReference type="InterPro" id="IPR036188">
    <property type="entry name" value="FAD/NAD-bd_sf"/>
</dbReference>
<evidence type="ECO:0000256" key="1">
    <source>
        <dbReference type="ARBA" id="ARBA00007992"/>
    </source>
</evidence>
<dbReference type="EMBL" id="AMGV01000027">
    <property type="protein sequence ID" value="KEF51134.1"/>
    <property type="molecule type" value="Genomic_DNA"/>
</dbReference>
<dbReference type="InterPro" id="IPR050493">
    <property type="entry name" value="FAD-dep_Monooxygenase_BioMet"/>
</dbReference>
<protein>
    <recommendedName>
        <fullName evidence="6">FAD-binding domain-containing protein</fullName>
    </recommendedName>
</protein>
<dbReference type="PANTHER" id="PTHR13789">
    <property type="entry name" value="MONOOXYGENASE"/>
    <property type="match status" value="1"/>
</dbReference>
<comment type="caution">
    <text evidence="7">The sequence shown here is derived from an EMBL/GenBank/DDBJ whole genome shotgun (WGS) entry which is preliminary data.</text>
</comment>
<evidence type="ECO:0000259" key="6">
    <source>
        <dbReference type="Pfam" id="PF01494"/>
    </source>
</evidence>
<dbReference type="GO" id="GO:0004497">
    <property type="term" value="F:monooxygenase activity"/>
    <property type="evidence" value="ECO:0007669"/>
    <property type="project" value="UniProtKB-KW"/>
</dbReference>
<gene>
    <name evidence="7" type="ORF">A1O9_12748</name>
</gene>
<keyword evidence="8" id="KW-1185">Reference proteome</keyword>
<keyword evidence="5" id="KW-0503">Monooxygenase</keyword>
<feature type="domain" description="FAD-binding" evidence="6">
    <location>
        <begin position="22"/>
        <end position="263"/>
    </location>
</feature>
<sequence>MNMYTHDGASVGGGFELSEPSYYRPVPVSRPKLVAALYEYAVSPDIPIKFGMRVVNYEESDETGGGTAITDKGYRFEVDIVIAADGIRSKAEKIMTGKHIEAISSDWSIYRVTHPTNILQQISFLAKAYSFQDSDRDYCEVFISPEGQAIVLISRELTTWIFKHVDPEQAEETWSTRLNASDALKSLEDTGLEWDNKALAVISQTPPNTVVDYKVTWRDPNPVWTSRLGRVVKIGDAAHSIIPNSSNGAPQAMEDGQSLAACLRLFDKHNITLATRMHTKLRFEQTSCAQKNGFKNREKWENDIEEARKNPLLPLGQLAVGLVTTIPSNTSMTTGDHA</sequence>
<dbReference type="Pfam" id="PF01494">
    <property type="entry name" value="FAD_binding_3"/>
    <property type="match status" value="1"/>
</dbReference>
<keyword evidence="2" id="KW-0285">Flavoprotein</keyword>
<organism evidence="7 8">
    <name type="scientific">Exophiala aquamarina CBS 119918</name>
    <dbReference type="NCBI Taxonomy" id="1182545"/>
    <lineage>
        <taxon>Eukaryota</taxon>
        <taxon>Fungi</taxon>
        <taxon>Dikarya</taxon>
        <taxon>Ascomycota</taxon>
        <taxon>Pezizomycotina</taxon>
        <taxon>Eurotiomycetes</taxon>
        <taxon>Chaetothyriomycetidae</taxon>
        <taxon>Chaetothyriales</taxon>
        <taxon>Herpotrichiellaceae</taxon>
        <taxon>Exophiala</taxon>
    </lineage>
</organism>
<evidence type="ECO:0000256" key="3">
    <source>
        <dbReference type="ARBA" id="ARBA00022827"/>
    </source>
</evidence>
<keyword evidence="3" id="KW-0274">FAD</keyword>
<evidence type="ECO:0000256" key="4">
    <source>
        <dbReference type="ARBA" id="ARBA00023002"/>
    </source>
</evidence>
<dbReference type="HOGENOM" id="CLU_009665_19_1_1"/>
<evidence type="ECO:0000256" key="5">
    <source>
        <dbReference type="ARBA" id="ARBA00023033"/>
    </source>
</evidence>
<dbReference type="RefSeq" id="XP_013253724.1">
    <property type="nucleotide sequence ID" value="XM_013398270.1"/>
</dbReference>
<dbReference type="PANTHER" id="PTHR13789:SF147">
    <property type="entry name" value="PUTATIVE (AFU_ORTHOLOGUE AFUA_2G01950)-RELATED"/>
    <property type="match status" value="1"/>
</dbReference>
<name>A0A072NTC4_9EURO</name>
<dbReference type="GeneID" id="25287642"/>
<evidence type="ECO:0000313" key="7">
    <source>
        <dbReference type="EMBL" id="KEF51134.1"/>
    </source>
</evidence>
<comment type="similarity">
    <text evidence="1">Belongs to the paxM FAD-dependent monooxygenase family.</text>
</comment>
<dbReference type="GO" id="GO:0071949">
    <property type="term" value="F:FAD binding"/>
    <property type="evidence" value="ECO:0007669"/>
    <property type="project" value="InterPro"/>
</dbReference>
<accession>A0A072NTC4</accession>
<dbReference type="Proteomes" id="UP000027920">
    <property type="component" value="Unassembled WGS sequence"/>
</dbReference>
<reference evidence="7 8" key="1">
    <citation type="submission" date="2013-03" db="EMBL/GenBank/DDBJ databases">
        <title>The Genome Sequence of Exophiala aquamarina CBS 119918.</title>
        <authorList>
            <consortium name="The Broad Institute Genomics Platform"/>
            <person name="Cuomo C."/>
            <person name="de Hoog S."/>
            <person name="Gorbushina A."/>
            <person name="Walker B."/>
            <person name="Young S.K."/>
            <person name="Zeng Q."/>
            <person name="Gargeya S."/>
            <person name="Fitzgerald M."/>
            <person name="Haas B."/>
            <person name="Abouelleil A."/>
            <person name="Allen A.W."/>
            <person name="Alvarado L."/>
            <person name="Arachchi H.M."/>
            <person name="Berlin A.M."/>
            <person name="Chapman S.B."/>
            <person name="Gainer-Dewar J."/>
            <person name="Goldberg J."/>
            <person name="Griggs A."/>
            <person name="Gujja S."/>
            <person name="Hansen M."/>
            <person name="Howarth C."/>
            <person name="Imamovic A."/>
            <person name="Ireland A."/>
            <person name="Larimer J."/>
            <person name="McCowan C."/>
            <person name="Murphy C."/>
            <person name="Pearson M."/>
            <person name="Poon T.W."/>
            <person name="Priest M."/>
            <person name="Roberts A."/>
            <person name="Saif S."/>
            <person name="Shea T."/>
            <person name="Sisk P."/>
            <person name="Sykes S."/>
            <person name="Wortman J."/>
            <person name="Nusbaum C."/>
            <person name="Birren B."/>
        </authorList>
    </citation>
    <scope>NUCLEOTIDE SEQUENCE [LARGE SCALE GENOMIC DNA]</scope>
    <source>
        <strain evidence="7 8">CBS 119918</strain>
    </source>
</reference>
<dbReference type="AlphaFoldDB" id="A0A072NTC4"/>
<evidence type="ECO:0000256" key="2">
    <source>
        <dbReference type="ARBA" id="ARBA00022630"/>
    </source>
</evidence>
<dbReference type="PRINTS" id="PR00420">
    <property type="entry name" value="RNGMNOXGNASE"/>
</dbReference>
<dbReference type="InterPro" id="IPR002938">
    <property type="entry name" value="FAD-bd"/>
</dbReference>
<dbReference type="VEuPathDB" id="FungiDB:A1O9_12748"/>
<proteinExistence type="inferred from homology"/>
<dbReference type="OrthoDB" id="16820at2759"/>
<dbReference type="STRING" id="1182545.A0A072NTC4"/>
<evidence type="ECO:0000313" key="8">
    <source>
        <dbReference type="Proteomes" id="UP000027920"/>
    </source>
</evidence>